<dbReference type="EMBL" id="JAPYKS010000002">
    <property type="protein sequence ID" value="MEI9408001.1"/>
    <property type="molecule type" value="Genomic_DNA"/>
</dbReference>
<feature type="compositionally biased region" description="Basic and acidic residues" evidence="1">
    <location>
        <begin position="8"/>
        <end position="17"/>
    </location>
</feature>
<keyword evidence="4" id="KW-1185">Reference proteome</keyword>
<proteinExistence type="predicted"/>
<keyword evidence="2" id="KW-0472">Membrane</keyword>
<name>A0ABU8KQL5_9HYPH</name>
<reference evidence="3 4" key="1">
    <citation type="submission" date="2022-12" db="EMBL/GenBank/DDBJ databases">
        <authorList>
            <person name="Muema E."/>
        </authorList>
    </citation>
    <scope>NUCLEOTIDE SEQUENCE [LARGE SCALE GENOMIC DNA]</scope>
    <source>
        <strain evidence="4">1326</strain>
    </source>
</reference>
<keyword evidence="2" id="KW-0812">Transmembrane</keyword>
<sequence length="76" mass="8194">MTSAQRPITRDDNHPANDNDAQVPEMPPALHVSLSDDANIADLVRRTERLAIAVVVGMAICLALIPVIYVALTYGI</sequence>
<dbReference type="RefSeq" id="WP_337105166.1">
    <property type="nucleotide sequence ID" value="NZ_JAPYKS010000002.1"/>
</dbReference>
<organism evidence="3 4">
    <name type="scientific">Mesorhizobium salmacidum</name>
    <dbReference type="NCBI Taxonomy" id="3015171"/>
    <lineage>
        <taxon>Bacteria</taxon>
        <taxon>Pseudomonadati</taxon>
        <taxon>Pseudomonadota</taxon>
        <taxon>Alphaproteobacteria</taxon>
        <taxon>Hyphomicrobiales</taxon>
        <taxon>Phyllobacteriaceae</taxon>
        <taxon>Mesorhizobium</taxon>
    </lineage>
</organism>
<evidence type="ECO:0000256" key="1">
    <source>
        <dbReference type="SAM" id="MobiDB-lite"/>
    </source>
</evidence>
<protein>
    <submittedName>
        <fullName evidence="3">Uncharacterized protein</fullName>
    </submittedName>
</protein>
<evidence type="ECO:0000313" key="4">
    <source>
        <dbReference type="Proteomes" id="UP001387293"/>
    </source>
</evidence>
<evidence type="ECO:0000256" key="2">
    <source>
        <dbReference type="SAM" id="Phobius"/>
    </source>
</evidence>
<comment type="caution">
    <text evidence="3">The sequence shown here is derived from an EMBL/GenBank/DDBJ whole genome shotgun (WGS) entry which is preliminary data.</text>
</comment>
<evidence type="ECO:0000313" key="3">
    <source>
        <dbReference type="EMBL" id="MEI9408001.1"/>
    </source>
</evidence>
<feature type="transmembrane region" description="Helical" evidence="2">
    <location>
        <begin position="50"/>
        <end position="72"/>
    </location>
</feature>
<dbReference type="Proteomes" id="UP001387293">
    <property type="component" value="Unassembled WGS sequence"/>
</dbReference>
<gene>
    <name evidence="3" type="ORF">O7A60_04335</name>
</gene>
<keyword evidence="2" id="KW-1133">Transmembrane helix</keyword>
<feature type="region of interest" description="Disordered" evidence="1">
    <location>
        <begin position="1"/>
        <end position="28"/>
    </location>
</feature>
<accession>A0ABU8KQL5</accession>